<sequence>MACSTRKARNCSSLINHWRNSPGPIAPGEETKSWWGRKRSDEEVGGEKVRWRKGKMAKAEKAATVDLSDSSSPLGPIAPGNSPFRGKHHRGHSPQKRGPEGSPPEVSLRGQTNPQTGRRPHLLRWGFHPQVNPCFPKHTSRPRMMTRPALRRTSRPPFPKDSQFPEEPPLIVH</sequence>
<comment type="caution">
    <text evidence="2">The sequence shown here is derived from an EMBL/GenBank/DDBJ whole genome shotgun (WGS) entry which is preliminary data.</text>
</comment>
<dbReference type="Proteomes" id="UP000770661">
    <property type="component" value="Unassembled WGS sequence"/>
</dbReference>
<reference evidence="2" key="1">
    <citation type="submission" date="2020-07" db="EMBL/GenBank/DDBJ databases">
        <title>The High-quality genome of the commercially important snow crab, Chionoecetes opilio.</title>
        <authorList>
            <person name="Jeong J.-H."/>
            <person name="Ryu S."/>
        </authorList>
    </citation>
    <scope>NUCLEOTIDE SEQUENCE</scope>
    <source>
        <strain evidence="2">MADBK_172401_WGS</strain>
        <tissue evidence="2">Digestive gland</tissue>
    </source>
</reference>
<gene>
    <name evidence="2" type="ORF">GWK47_046420</name>
</gene>
<keyword evidence="3" id="KW-1185">Reference proteome</keyword>
<evidence type="ECO:0000313" key="3">
    <source>
        <dbReference type="Proteomes" id="UP000770661"/>
    </source>
</evidence>
<proteinExistence type="predicted"/>
<feature type="compositionally biased region" description="Basic residues" evidence="1">
    <location>
        <begin position="85"/>
        <end position="95"/>
    </location>
</feature>
<evidence type="ECO:0000313" key="2">
    <source>
        <dbReference type="EMBL" id="KAG0721469.1"/>
    </source>
</evidence>
<dbReference type="AlphaFoldDB" id="A0A8J4YC35"/>
<dbReference type="EMBL" id="JACEEZ010011082">
    <property type="protein sequence ID" value="KAG0721469.1"/>
    <property type="molecule type" value="Genomic_DNA"/>
</dbReference>
<accession>A0A8J4YC35</accession>
<organism evidence="2 3">
    <name type="scientific">Chionoecetes opilio</name>
    <name type="common">Atlantic snow crab</name>
    <name type="synonym">Cancer opilio</name>
    <dbReference type="NCBI Taxonomy" id="41210"/>
    <lineage>
        <taxon>Eukaryota</taxon>
        <taxon>Metazoa</taxon>
        <taxon>Ecdysozoa</taxon>
        <taxon>Arthropoda</taxon>
        <taxon>Crustacea</taxon>
        <taxon>Multicrustacea</taxon>
        <taxon>Malacostraca</taxon>
        <taxon>Eumalacostraca</taxon>
        <taxon>Eucarida</taxon>
        <taxon>Decapoda</taxon>
        <taxon>Pleocyemata</taxon>
        <taxon>Brachyura</taxon>
        <taxon>Eubrachyura</taxon>
        <taxon>Majoidea</taxon>
        <taxon>Majidae</taxon>
        <taxon>Chionoecetes</taxon>
    </lineage>
</organism>
<feature type="region of interest" description="Disordered" evidence="1">
    <location>
        <begin position="15"/>
        <end position="173"/>
    </location>
</feature>
<evidence type="ECO:0000256" key="1">
    <source>
        <dbReference type="SAM" id="MobiDB-lite"/>
    </source>
</evidence>
<name>A0A8J4YC35_CHIOP</name>
<protein>
    <submittedName>
        <fullName evidence="2">Uncharacterized protein</fullName>
    </submittedName>
</protein>
<feature type="compositionally biased region" description="Basic and acidic residues" evidence="1">
    <location>
        <begin position="38"/>
        <end position="49"/>
    </location>
</feature>